<evidence type="ECO:0000256" key="3">
    <source>
        <dbReference type="ARBA" id="ARBA00023445"/>
    </source>
</evidence>
<dbReference type="PANTHER" id="PTHR10366">
    <property type="entry name" value="NAD DEPENDENT EPIMERASE/DEHYDRATASE"/>
    <property type="match status" value="1"/>
</dbReference>
<evidence type="ECO:0000313" key="4">
    <source>
        <dbReference type="EMBL" id="KAK3199971.1"/>
    </source>
</evidence>
<keyword evidence="2" id="KW-0560">Oxidoreductase</keyword>
<reference evidence="4" key="1">
    <citation type="journal article" date="2023" name="Plant J.">
        <title>Genome sequences and population genomics provide insights into the demographic history, inbreeding, and mutation load of two 'living fossil' tree species of Dipteronia.</title>
        <authorList>
            <person name="Feng Y."/>
            <person name="Comes H.P."/>
            <person name="Chen J."/>
            <person name="Zhu S."/>
            <person name="Lu R."/>
            <person name="Zhang X."/>
            <person name="Li P."/>
            <person name="Qiu J."/>
            <person name="Olsen K.M."/>
            <person name="Qiu Y."/>
        </authorList>
    </citation>
    <scope>NUCLEOTIDE SEQUENCE</scope>
    <source>
        <strain evidence="4">NBL</strain>
    </source>
</reference>
<accession>A0AAE0A4U2</accession>
<comment type="similarity">
    <text evidence="3">Belongs to the NAD(P)-dependent epimerase/dehydratase family. Dihydroflavonol-4-reductase subfamily.</text>
</comment>
<dbReference type="AlphaFoldDB" id="A0AAE0A4U2"/>
<dbReference type="EMBL" id="JANJYJ010000007">
    <property type="protein sequence ID" value="KAK3199971.1"/>
    <property type="molecule type" value="Genomic_DNA"/>
</dbReference>
<keyword evidence="5" id="KW-1185">Reference proteome</keyword>
<keyword evidence="1" id="KW-0521">NADP</keyword>
<name>A0AAE0A4U2_9ROSI</name>
<dbReference type="InterPro" id="IPR036291">
    <property type="entry name" value="NAD(P)-bd_dom_sf"/>
</dbReference>
<dbReference type="GO" id="GO:0016616">
    <property type="term" value="F:oxidoreductase activity, acting on the CH-OH group of donors, NAD or NADP as acceptor"/>
    <property type="evidence" value="ECO:0007669"/>
    <property type="project" value="TreeGrafter"/>
</dbReference>
<dbReference type="InterPro" id="IPR050425">
    <property type="entry name" value="NAD(P)_dehydrat-like"/>
</dbReference>
<dbReference type="FunFam" id="3.40.50.720:FF:000085">
    <property type="entry name" value="Dihydroflavonol reductase"/>
    <property type="match status" value="1"/>
</dbReference>
<sequence length="556" mass="62183">MRSFITGRGVKNEVKGLSALFKKVESKGLMKGVVFGLGDVHVLHLQFADDTILFLQLKIEYLMNVRRILRCFELASGLRINFQKTCVVKFGKGRFGREEYPLWKKVICGKYGVPLNALRWNWNGGGCLSDHGNWIDDKWSWEIPLSRQCFGWEIDQWTSFITSLQEIRIYESTSDTIGWNLCSNGLFTVNSFWKSLGAEDSGISSVCSGAWQVDMVKFGVAWWFKNNGKGSSDPITLILLDIAARCADPSEVKVPKIGDWIPPPSDVLKFNVDGSARGSPGHAGIGGVLRDSRRQPHLKFLPKPYNIVKPALAAGKFCAPSQSASVGKRPSLQRLWRLQKLAEILDPAVKGMLHSCKKSRTLRRVFLTSSSAAGKARDDFDPTVPLDESSWSSVDLCEKLQAAWEFCDENGIDLVTILPSFIVGPSLPPELSSTASEVLGLLKGETGKFLWHGRIGYVHIDDVALCHILIYEHKDCHGRYICSSTVMDNDEMVSLLSSRYPLLPLPQRFEKQNIPYYEFNTSKLTSLGFKFKSVQEMFDDGIASFVKQGYLSSVQQ</sequence>
<gene>
    <name evidence="4" type="ORF">Dsin_023386</name>
</gene>
<protein>
    <recommendedName>
        <fullName evidence="6">NAD-dependent epimerase/dehydratase domain-containing protein</fullName>
    </recommendedName>
</protein>
<dbReference type="SUPFAM" id="SSF51735">
    <property type="entry name" value="NAD(P)-binding Rossmann-fold domains"/>
    <property type="match status" value="1"/>
</dbReference>
<organism evidence="4 5">
    <name type="scientific">Dipteronia sinensis</name>
    <dbReference type="NCBI Taxonomy" id="43782"/>
    <lineage>
        <taxon>Eukaryota</taxon>
        <taxon>Viridiplantae</taxon>
        <taxon>Streptophyta</taxon>
        <taxon>Embryophyta</taxon>
        <taxon>Tracheophyta</taxon>
        <taxon>Spermatophyta</taxon>
        <taxon>Magnoliopsida</taxon>
        <taxon>eudicotyledons</taxon>
        <taxon>Gunneridae</taxon>
        <taxon>Pentapetalae</taxon>
        <taxon>rosids</taxon>
        <taxon>malvids</taxon>
        <taxon>Sapindales</taxon>
        <taxon>Sapindaceae</taxon>
        <taxon>Hippocastanoideae</taxon>
        <taxon>Acereae</taxon>
        <taxon>Dipteronia</taxon>
    </lineage>
</organism>
<proteinExistence type="inferred from homology"/>
<dbReference type="PANTHER" id="PTHR10366:SF821">
    <property type="entry name" value="TETRAKETIDE ALPHA-PYRONE REDUCTASE 1"/>
    <property type="match status" value="1"/>
</dbReference>
<dbReference type="Proteomes" id="UP001281410">
    <property type="component" value="Unassembled WGS sequence"/>
</dbReference>
<evidence type="ECO:0000256" key="2">
    <source>
        <dbReference type="ARBA" id="ARBA00023002"/>
    </source>
</evidence>
<evidence type="ECO:0000313" key="5">
    <source>
        <dbReference type="Proteomes" id="UP001281410"/>
    </source>
</evidence>
<evidence type="ECO:0008006" key="6">
    <source>
        <dbReference type="Google" id="ProtNLM"/>
    </source>
</evidence>
<evidence type="ECO:0000256" key="1">
    <source>
        <dbReference type="ARBA" id="ARBA00022857"/>
    </source>
</evidence>
<comment type="caution">
    <text evidence="4">The sequence shown here is derived from an EMBL/GenBank/DDBJ whole genome shotgun (WGS) entry which is preliminary data.</text>
</comment>
<dbReference type="Gene3D" id="3.40.50.720">
    <property type="entry name" value="NAD(P)-binding Rossmann-like Domain"/>
    <property type="match status" value="1"/>
</dbReference>